<dbReference type="GO" id="GO:0015179">
    <property type="term" value="F:L-amino acid transmembrane transporter activity"/>
    <property type="evidence" value="ECO:0007669"/>
    <property type="project" value="TreeGrafter"/>
</dbReference>
<feature type="transmembrane region" description="Helical" evidence="16">
    <location>
        <begin position="122"/>
        <end position="145"/>
    </location>
</feature>
<dbReference type="AlphaFoldDB" id="A0A154PJ11"/>
<evidence type="ECO:0000256" key="7">
    <source>
        <dbReference type="ARBA" id="ARBA00022989"/>
    </source>
</evidence>
<keyword evidence="4 15" id="KW-0812">Transmembrane</keyword>
<keyword evidence="11" id="KW-0325">Glycoprotein</keyword>
<evidence type="ECO:0000256" key="13">
    <source>
        <dbReference type="ARBA" id="ARBA00037785"/>
    </source>
</evidence>
<proteinExistence type="inferred from homology"/>
<feature type="transmembrane region" description="Helical" evidence="16">
    <location>
        <begin position="386"/>
        <end position="414"/>
    </location>
</feature>
<feature type="transmembrane region" description="Helical" evidence="16">
    <location>
        <begin position="1118"/>
        <end position="1138"/>
    </location>
</feature>
<dbReference type="InterPro" id="IPR000175">
    <property type="entry name" value="Na/ntran_symport"/>
</dbReference>
<dbReference type="PROSITE" id="PS00754">
    <property type="entry name" value="NA_NEUROTRAN_SYMP_2"/>
    <property type="match status" value="2"/>
</dbReference>
<feature type="binding site" evidence="14">
    <location>
        <position position="398"/>
    </location>
    <ligand>
        <name>Na(+)</name>
        <dbReference type="ChEBI" id="CHEBI:29101"/>
        <label>1</label>
    </ligand>
</feature>
<feature type="transmembrane region" description="Helical" evidence="16">
    <location>
        <begin position="246"/>
        <end position="269"/>
    </location>
</feature>
<feature type="transmembrane region" description="Helical" evidence="16">
    <location>
        <begin position="850"/>
        <end position="875"/>
    </location>
</feature>
<feature type="transmembrane region" description="Helical" evidence="16">
    <location>
        <begin position="324"/>
        <end position="346"/>
    </location>
</feature>
<evidence type="ECO:0000256" key="2">
    <source>
        <dbReference type="ARBA" id="ARBA00006459"/>
    </source>
</evidence>
<feature type="transmembrane region" description="Helical" evidence="16">
    <location>
        <begin position="1007"/>
        <end position="1035"/>
    </location>
</feature>
<feature type="binding site" evidence="14">
    <location>
        <position position="58"/>
    </location>
    <ligand>
        <name>Na(+)</name>
        <dbReference type="ChEBI" id="CHEBI:29101"/>
        <label>1</label>
    </ligand>
</feature>
<evidence type="ECO:0000256" key="9">
    <source>
        <dbReference type="ARBA" id="ARBA00023065"/>
    </source>
</evidence>
<evidence type="ECO:0000313" key="18">
    <source>
        <dbReference type="Proteomes" id="UP000076502"/>
    </source>
</evidence>
<dbReference type="OrthoDB" id="6581954at2759"/>
<dbReference type="Pfam" id="PF00209">
    <property type="entry name" value="SNF"/>
    <property type="match status" value="3"/>
</dbReference>
<evidence type="ECO:0000256" key="6">
    <source>
        <dbReference type="ARBA" id="ARBA00022970"/>
    </source>
</evidence>
<feature type="transmembrane region" description="Helical" evidence="16">
    <location>
        <begin position="289"/>
        <end position="312"/>
    </location>
</feature>
<keyword evidence="12" id="KW-0739">Sodium transport</keyword>
<keyword evidence="3 15" id="KW-0813">Transport</keyword>
<evidence type="ECO:0000256" key="4">
    <source>
        <dbReference type="ARBA" id="ARBA00022692"/>
    </source>
</evidence>
<evidence type="ECO:0000256" key="15">
    <source>
        <dbReference type="RuleBase" id="RU003732"/>
    </source>
</evidence>
<feature type="transmembrane region" description="Helical" evidence="16">
    <location>
        <begin position="807"/>
        <end position="838"/>
    </location>
</feature>
<dbReference type="Proteomes" id="UP000076502">
    <property type="component" value="Unassembled WGS sequence"/>
</dbReference>
<dbReference type="GO" id="GO:0046872">
    <property type="term" value="F:metal ion binding"/>
    <property type="evidence" value="ECO:0007669"/>
    <property type="project" value="UniProtKB-KW"/>
</dbReference>
<dbReference type="PROSITE" id="PS00610">
    <property type="entry name" value="NA_NEUROTRAN_SYMP_1"/>
    <property type="match status" value="1"/>
</dbReference>
<feature type="transmembrane region" description="Helical" evidence="16">
    <location>
        <begin position="455"/>
        <end position="479"/>
    </location>
</feature>
<feature type="transmembrane region" description="Helical" evidence="16">
    <location>
        <begin position="1076"/>
        <end position="1098"/>
    </location>
</feature>
<keyword evidence="10 16" id="KW-0472">Membrane</keyword>
<gene>
    <name evidence="17" type="ORF">WN55_03650</name>
</gene>
<evidence type="ECO:0000256" key="5">
    <source>
        <dbReference type="ARBA" id="ARBA00022847"/>
    </source>
</evidence>
<keyword evidence="5 15" id="KW-0769">Symport</keyword>
<feature type="binding site" evidence="14">
    <location>
        <position position="402"/>
    </location>
    <ligand>
        <name>Na(+)</name>
        <dbReference type="ChEBI" id="CHEBI:29101"/>
        <label>1</label>
    </ligand>
</feature>
<dbReference type="CDD" id="cd10324">
    <property type="entry name" value="SLC6sbd"/>
    <property type="match status" value="2"/>
</dbReference>
<feature type="transmembrane region" description="Helical" evidence="16">
    <location>
        <begin position="1158"/>
        <end position="1177"/>
    </location>
</feature>
<evidence type="ECO:0000256" key="10">
    <source>
        <dbReference type="ARBA" id="ARBA00023136"/>
    </source>
</evidence>
<keyword evidence="9" id="KW-0406">Ion transport</keyword>
<feature type="transmembrane region" description="Helical" evidence="16">
    <location>
        <begin position="647"/>
        <end position="668"/>
    </location>
</feature>
<comment type="function">
    <text evidence="13">Unusual broad substrate spectrum amino acid:sodium cotransporter that promotes absorption of the D isomers of essential amino acids. Neutral amino acids are the preferred substrates, especially methionine and phenylalanine.</text>
</comment>
<dbReference type="STRING" id="178035.A0A154PJ11"/>
<dbReference type="PANTHER" id="PTHR11616:SF321">
    <property type="entry name" value="SODIUM-DEPENDENT NUTRIENT AMINO ACID TRANSPORTER 1-RELATED"/>
    <property type="match status" value="1"/>
</dbReference>
<evidence type="ECO:0000256" key="1">
    <source>
        <dbReference type="ARBA" id="ARBA00004141"/>
    </source>
</evidence>
<dbReference type="InterPro" id="IPR037272">
    <property type="entry name" value="SNS_sf"/>
</dbReference>
<name>A0A154PJ11_DUFNO</name>
<accession>A0A154PJ11</accession>
<keyword evidence="8 14" id="KW-0915">Sodium</keyword>
<dbReference type="SUPFAM" id="SSF161070">
    <property type="entry name" value="SNF-like"/>
    <property type="match status" value="3"/>
</dbReference>
<keyword evidence="14" id="KW-0479">Metal-binding</keyword>
<organism evidence="17 18">
    <name type="scientific">Dufourea novaeangliae</name>
    <name type="common">Sweat bee</name>
    <dbReference type="NCBI Taxonomy" id="178035"/>
    <lineage>
        <taxon>Eukaryota</taxon>
        <taxon>Metazoa</taxon>
        <taxon>Ecdysozoa</taxon>
        <taxon>Arthropoda</taxon>
        <taxon>Hexapoda</taxon>
        <taxon>Insecta</taxon>
        <taxon>Pterygota</taxon>
        <taxon>Neoptera</taxon>
        <taxon>Endopterygota</taxon>
        <taxon>Hymenoptera</taxon>
        <taxon>Apocrita</taxon>
        <taxon>Aculeata</taxon>
        <taxon>Apoidea</taxon>
        <taxon>Anthophila</taxon>
        <taxon>Halictidae</taxon>
        <taxon>Rophitinae</taxon>
        <taxon>Dufourea</taxon>
    </lineage>
</organism>
<feature type="transmembrane region" description="Helical" evidence="16">
    <location>
        <begin position="426"/>
        <end position="443"/>
    </location>
</feature>
<dbReference type="GO" id="GO:0005886">
    <property type="term" value="C:plasma membrane"/>
    <property type="evidence" value="ECO:0007669"/>
    <property type="project" value="TreeGrafter"/>
</dbReference>
<feature type="binding site" evidence="14">
    <location>
        <position position="54"/>
    </location>
    <ligand>
        <name>Na(+)</name>
        <dbReference type="ChEBI" id="CHEBI:29101"/>
        <label>1</label>
    </ligand>
</feature>
<evidence type="ECO:0000256" key="11">
    <source>
        <dbReference type="ARBA" id="ARBA00023180"/>
    </source>
</evidence>
<evidence type="ECO:0000256" key="14">
    <source>
        <dbReference type="PIRSR" id="PIRSR600175-1"/>
    </source>
</evidence>
<sequence length="1236" mass="137796">KQNGYANEAFQMDNIPAGLKERNVQGAEKSNPQEKRAEWGGGLEFLMACIATSVGLGNVWRFPFTAYENGGGAFLIPYIIILVLVGKPFYFLEGLLGQFTNKSCTKTWSMAPAMKGLGYGQAFAAFCVVSYYCSLMALTLFYLAASFQAELPWSFCRDEWKGQCIDAVSREDVNNDNRSAILADNGTLRSSAELYFRRIVLNEYDSIENGIGAPSWQLTICLFLSWVTIFFVLFRGIKSTGKAAYFLAIFPYVVMIALLIRAVTLEGAVDGILFLVTPDWEKLWHPNVWYAAITQCFFSLSVCFGPILTYSSYNNFGHRVSRDVMIVTTLDTFTSLMAGCTIFGILGNLAHEMGTTDISAVVRGGTGLAFISYPEALSRFKVVPQLFAVLFFVMMYVLGIGSAVALASAVFSILCDHFPKVAHWKLVLLVSTVGFVVSLVYITPGGQWFVALVDYFGGTFVAIIVGVLEMITIFWIYGLSNFINDVEFMLGNRPSWYWRFCWAFVTPILMIVILVYTIFTYEPPTYDGAQFPGYAYGIGWTLLCLGMLPIVGFALQKLQQSKSSSVIEKNFTCDDGVPGSYRLSVISRNEKQMEDRTVSATNTDQQERPQWGSKTEFLMSCVAFSVGLGNVWRFPSTAYENGGGAFLIPYIIVLFIIGKPVYYMEMILGQFSSRSCVEVWSVSPGFKGIGYGTAVSVFAVVTYYCSLMALTLYYLLASFQSVLPWAFCWEEWGDVCFDSTSASNETLNINKSSSADLYFRKVVLNEVGIQEGLGEPSWKLVLALLFSWACVFVVLRNGVKSSGKAAYFLALFPYVIMITLLVRAVTLDGAMNGIIFLFMPAWEKIMDPRVWYAAVTQSFFSLGVCFGAVTMYSSYNRFDHNVLRSKAVLSRLQSVIYYLGKGITFDFDDFLISGLQGVVSHAFKILVESILKMQKPCNFGTVRDCTLVTTMDLCTSLIAGTTIFGILGNLAHESGKGDISTVVRAGTGLAFISYPEALAKFTVVPQLFAVLFFLMLFVLGIGTTVAFTSVISSIVKDKFPRIQYWKVAAGVTSTGFLIGIVYCTRGGQYILNLVDYFGGTFIVVFLASFELIAISWVYGLDNFLDDVEFMTGHRPSFYWRLCWGFATPLALFTILVYFLSELTPLVYNDEYYPTSAYAAGWILLVLGVIQLPVWMIINKLQNKGKTASDILQPNSDWGPKDPIKYKEWREFKDAKRILRMNLSKKRSRIVRTLIGD</sequence>
<evidence type="ECO:0000256" key="16">
    <source>
        <dbReference type="SAM" id="Phobius"/>
    </source>
</evidence>
<evidence type="ECO:0000256" key="8">
    <source>
        <dbReference type="ARBA" id="ARBA00023053"/>
    </source>
</evidence>
<dbReference type="PROSITE" id="PS50267">
    <property type="entry name" value="NA_NEUROTRAN_SYMP_3"/>
    <property type="match status" value="2"/>
</dbReference>
<dbReference type="PRINTS" id="PR00176">
    <property type="entry name" value="NANEUSMPORT"/>
</dbReference>
<comment type="similarity">
    <text evidence="2 15">Belongs to the sodium:neurotransmitter symporter (SNF) (TC 2.A.22) family.</text>
</comment>
<dbReference type="EMBL" id="KQ434931">
    <property type="protein sequence ID" value="KZC11812.1"/>
    <property type="molecule type" value="Genomic_DNA"/>
</dbReference>
<feature type="binding site" evidence="14">
    <location>
        <position position="299"/>
    </location>
    <ligand>
        <name>Na(+)</name>
        <dbReference type="ChEBI" id="CHEBI:29101"/>
        <label>1</label>
    </ligand>
</feature>
<keyword evidence="7 16" id="KW-1133">Transmembrane helix</keyword>
<keyword evidence="6" id="KW-0029">Amino-acid transport</keyword>
<feature type="transmembrane region" description="Helical" evidence="16">
    <location>
        <begin position="1047"/>
        <end position="1070"/>
    </location>
</feature>
<feature type="transmembrane region" description="Helical" evidence="16">
    <location>
        <begin position="689"/>
        <end position="716"/>
    </location>
</feature>
<protein>
    <recommendedName>
        <fullName evidence="15">Transporter</fullName>
    </recommendedName>
</protein>
<reference evidence="17 18" key="1">
    <citation type="submission" date="2015-07" db="EMBL/GenBank/DDBJ databases">
        <title>The genome of Dufourea novaeangliae.</title>
        <authorList>
            <person name="Pan H."/>
            <person name="Kapheim K."/>
        </authorList>
    </citation>
    <scope>NUCLEOTIDE SEQUENCE [LARGE SCALE GENOMIC DNA]</scope>
    <source>
        <strain evidence="17">0120121106</strain>
        <tissue evidence="17">Whole body</tissue>
    </source>
</reference>
<feature type="transmembrane region" description="Helical" evidence="16">
    <location>
        <begin position="533"/>
        <end position="555"/>
    </location>
</feature>
<feature type="transmembrane region" description="Helical" evidence="16">
    <location>
        <begin position="216"/>
        <end position="234"/>
    </location>
</feature>
<feature type="transmembrane region" description="Helical" evidence="16">
    <location>
        <begin position="953"/>
        <end position="971"/>
    </location>
</feature>
<feature type="transmembrane region" description="Helical" evidence="16">
    <location>
        <begin position="500"/>
        <end position="521"/>
    </location>
</feature>
<evidence type="ECO:0000313" key="17">
    <source>
        <dbReference type="EMBL" id="KZC11812.1"/>
    </source>
</evidence>
<feature type="transmembrane region" description="Helical" evidence="16">
    <location>
        <begin position="39"/>
        <end position="60"/>
    </location>
</feature>
<evidence type="ECO:0000256" key="12">
    <source>
        <dbReference type="ARBA" id="ARBA00023201"/>
    </source>
</evidence>
<keyword evidence="18" id="KW-1185">Reference proteome</keyword>
<feature type="non-terminal residue" evidence="17">
    <location>
        <position position="1"/>
    </location>
</feature>
<feature type="transmembrane region" description="Helical" evidence="16">
    <location>
        <begin position="72"/>
        <end position="92"/>
    </location>
</feature>
<dbReference type="PANTHER" id="PTHR11616">
    <property type="entry name" value="SODIUM/CHLORIDE DEPENDENT TRANSPORTER"/>
    <property type="match status" value="1"/>
</dbReference>
<dbReference type="GO" id="GO:0005283">
    <property type="term" value="F:amino acid:sodium symporter activity"/>
    <property type="evidence" value="ECO:0007669"/>
    <property type="project" value="TreeGrafter"/>
</dbReference>
<dbReference type="GO" id="GO:0089718">
    <property type="term" value="P:amino acid import across plasma membrane"/>
    <property type="evidence" value="ECO:0007669"/>
    <property type="project" value="TreeGrafter"/>
</dbReference>
<comment type="subcellular location">
    <subcellularLocation>
        <location evidence="1">Membrane</location>
        <topology evidence="1">Multi-pass membrane protein</topology>
    </subcellularLocation>
</comment>
<evidence type="ECO:0000256" key="3">
    <source>
        <dbReference type="ARBA" id="ARBA00022448"/>
    </source>
</evidence>